<dbReference type="KEGG" id="aaeo:BJI67_11640"/>
<dbReference type="EMBL" id="CP017448">
    <property type="protein sequence ID" value="AOV17625.1"/>
    <property type="molecule type" value="Genomic_DNA"/>
</dbReference>
<reference evidence="1 2" key="1">
    <citation type="submission" date="2016-09" db="EMBL/GenBank/DDBJ databases">
        <title>Acidihalobacter prosperus V6 (DSM14174).</title>
        <authorList>
            <person name="Khaleque H.N."/>
            <person name="Ramsay J.P."/>
            <person name="Murphy R.J.T."/>
            <person name="Kaksonen A.H."/>
            <person name="Boxall N.J."/>
            <person name="Watkin E.L.J."/>
        </authorList>
    </citation>
    <scope>NUCLEOTIDE SEQUENCE [LARGE SCALE GENOMIC DNA]</scope>
    <source>
        <strain evidence="1 2">V6</strain>
    </source>
</reference>
<sequence length="151" mass="16909">MSSNDPSVAPQGFHDVYHGRTVGILRWPQLDEFWDRLKNRAGDGWYLYAVGEAVPSAPAGGDEVVRFIDEIDALLRREHEHDYCGIVYADDLETPRLIKIFDPNHLGSSCGSSGQPTPPGWVVSLLPPEDVSDAMPLANNRRRWWQRLLGG</sequence>
<gene>
    <name evidence="1" type="ORF">BJI67_11640</name>
</gene>
<proteinExistence type="predicted"/>
<accession>A0A1D8K9K9</accession>
<dbReference type="RefSeq" id="WP_070073171.1">
    <property type="nucleotide sequence ID" value="NZ_CP017448.1"/>
</dbReference>
<evidence type="ECO:0000313" key="1">
    <source>
        <dbReference type="EMBL" id="AOV17625.1"/>
    </source>
</evidence>
<protein>
    <submittedName>
        <fullName evidence="1">Uncharacterized protein</fullName>
    </submittedName>
</protein>
<organism evidence="1 2">
    <name type="scientific">Acidihalobacter aeolianus</name>
    <dbReference type="NCBI Taxonomy" id="2792603"/>
    <lineage>
        <taxon>Bacteria</taxon>
        <taxon>Pseudomonadati</taxon>
        <taxon>Pseudomonadota</taxon>
        <taxon>Gammaproteobacteria</taxon>
        <taxon>Chromatiales</taxon>
        <taxon>Ectothiorhodospiraceae</taxon>
        <taxon>Acidihalobacter</taxon>
    </lineage>
</organism>
<name>A0A1D8K9K9_9GAMM</name>
<keyword evidence="2" id="KW-1185">Reference proteome</keyword>
<dbReference type="Proteomes" id="UP000095342">
    <property type="component" value="Chromosome"/>
</dbReference>
<evidence type="ECO:0000313" key="2">
    <source>
        <dbReference type="Proteomes" id="UP000095342"/>
    </source>
</evidence>
<dbReference type="AlphaFoldDB" id="A0A1D8K9K9"/>